<evidence type="ECO:0000256" key="3">
    <source>
        <dbReference type="ARBA" id="ARBA00022737"/>
    </source>
</evidence>
<evidence type="ECO:0000259" key="6">
    <source>
        <dbReference type="PROSITE" id="PS50026"/>
    </source>
</evidence>
<sequence length="430" mass="49878">MEKAYILIIIITIEYLFGLKFTECVTINKLKTFQRLRSNEHRTRRSLKGIRDFSWVERVPGKNIGDAILNPLSKELRVIGIFLAAHKYFEVDRRYTFTSSQFENPKFYKHFPTPRLRKRHQVVVGACELGYLPCVEEIFKTANHSGSLAKIHKNFGKNAIRYASYYPFKDSLELFRYRVTASYYMCWFTEMREDVLALPGTNNCFKDLNETEEAGGKNIEDFRSEVKISEEYSIFTCAYLWFCPDSCYGKSSGGNVKSKEEALDDHLNPCGELQKKDCFWGIGKNKNFEDLVRNKFNYSCDCEFEKKGMVWSPMYSFCVDRDECYEEDYDCPTDQICRNTVGSYMCSCRTGYYLDKNTTRCKRHDLLNAAAASALERKKTEKAVEAKKEEGGSLYVLKLLVEIIRGHCPLHTVTKPLLILCFSSIFLLVL</sequence>
<proteinExistence type="predicted"/>
<dbReference type="SMART" id="SM00181">
    <property type="entry name" value="EGF"/>
    <property type="match status" value="1"/>
</dbReference>
<dbReference type="PANTHER" id="PTHR24050">
    <property type="entry name" value="PA14 DOMAIN-CONTAINING PROTEIN"/>
    <property type="match status" value="1"/>
</dbReference>
<dbReference type="InterPro" id="IPR018097">
    <property type="entry name" value="EGF_Ca-bd_CS"/>
</dbReference>
<comment type="caution">
    <text evidence="7">The sequence shown here is derived from an EMBL/GenBank/DDBJ whole genome shotgun (WGS) entry which is preliminary data.</text>
</comment>
<gene>
    <name evidence="7" type="ORF">MEDL_3382</name>
</gene>
<dbReference type="CDD" id="cd00054">
    <property type="entry name" value="EGF_CA"/>
    <property type="match status" value="1"/>
</dbReference>
<dbReference type="InterPro" id="IPR001881">
    <property type="entry name" value="EGF-like_Ca-bd_dom"/>
</dbReference>
<dbReference type="SUPFAM" id="SSF57196">
    <property type="entry name" value="EGF/Laminin"/>
    <property type="match status" value="1"/>
</dbReference>
<dbReference type="GO" id="GO:0005509">
    <property type="term" value="F:calcium ion binding"/>
    <property type="evidence" value="ECO:0007669"/>
    <property type="project" value="InterPro"/>
</dbReference>
<dbReference type="PROSITE" id="PS01187">
    <property type="entry name" value="EGF_CA"/>
    <property type="match status" value="1"/>
</dbReference>
<evidence type="ECO:0000256" key="4">
    <source>
        <dbReference type="ARBA" id="ARBA00023157"/>
    </source>
</evidence>
<dbReference type="PANTHER" id="PTHR24050:SF27">
    <property type="entry name" value="FIBRILLIN-1"/>
    <property type="match status" value="1"/>
</dbReference>
<dbReference type="SMART" id="SM00179">
    <property type="entry name" value="EGF_CA"/>
    <property type="match status" value="1"/>
</dbReference>
<dbReference type="Pfam" id="PF07645">
    <property type="entry name" value="EGF_CA"/>
    <property type="match status" value="1"/>
</dbReference>
<keyword evidence="3" id="KW-0677">Repeat</keyword>
<dbReference type="InterPro" id="IPR000152">
    <property type="entry name" value="EGF-type_Asp/Asn_hydroxyl_site"/>
</dbReference>
<accession>A0A8S3PWC4</accession>
<dbReference type="Proteomes" id="UP000683360">
    <property type="component" value="Unassembled WGS sequence"/>
</dbReference>
<dbReference type="FunFam" id="2.10.25.10:FF:000563">
    <property type="entry name" value="Wall-associated receptor kinase-like 8"/>
    <property type="match status" value="1"/>
</dbReference>
<dbReference type="PROSITE" id="PS01186">
    <property type="entry name" value="EGF_2"/>
    <property type="match status" value="1"/>
</dbReference>
<feature type="domain" description="EGF-like" evidence="6">
    <location>
        <begin position="320"/>
        <end position="362"/>
    </location>
</feature>
<protein>
    <recommendedName>
        <fullName evidence="6">EGF-like domain-containing protein</fullName>
    </recommendedName>
</protein>
<name>A0A8S3PWC4_MYTED</name>
<dbReference type="PROSITE" id="PS50026">
    <property type="entry name" value="EGF_3"/>
    <property type="match status" value="1"/>
</dbReference>
<dbReference type="GO" id="GO:0005576">
    <property type="term" value="C:extracellular region"/>
    <property type="evidence" value="ECO:0007669"/>
    <property type="project" value="UniProtKB-SubCell"/>
</dbReference>
<dbReference type="InterPro" id="IPR000742">
    <property type="entry name" value="EGF"/>
</dbReference>
<keyword evidence="4" id="KW-1015">Disulfide bond</keyword>
<keyword evidence="8" id="KW-1185">Reference proteome</keyword>
<keyword evidence="2" id="KW-0732">Signal</keyword>
<dbReference type="InterPro" id="IPR049883">
    <property type="entry name" value="NOTCH1_EGF-like"/>
</dbReference>
<evidence type="ECO:0000256" key="1">
    <source>
        <dbReference type="ARBA" id="ARBA00022536"/>
    </source>
</evidence>
<reference evidence="7" key="1">
    <citation type="submission" date="2021-03" db="EMBL/GenBank/DDBJ databases">
        <authorList>
            <person name="Bekaert M."/>
        </authorList>
    </citation>
    <scope>NUCLEOTIDE SEQUENCE</scope>
</reference>
<dbReference type="OrthoDB" id="5985519at2759"/>
<dbReference type="EMBL" id="CAJPWZ010000191">
    <property type="protein sequence ID" value="CAG2187921.1"/>
    <property type="molecule type" value="Genomic_DNA"/>
</dbReference>
<dbReference type="PROSITE" id="PS00010">
    <property type="entry name" value="ASX_HYDROXYL"/>
    <property type="match status" value="1"/>
</dbReference>
<comment type="caution">
    <text evidence="5">Lacks conserved residue(s) required for the propagation of feature annotation.</text>
</comment>
<evidence type="ECO:0000313" key="8">
    <source>
        <dbReference type="Proteomes" id="UP000683360"/>
    </source>
</evidence>
<dbReference type="AlphaFoldDB" id="A0A8S3PWC4"/>
<organism evidence="7 8">
    <name type="scientific">Mytilus edulis</name>
    <name type="common">Blue mussel</name>
    <dbReference type="NCBI Taxonomy" id="6550"/>
    <lineage>
        <taxon>Eukaryota</taxon>
        <taxon>Metazoa</taxon>
        <taxon>Spiralia</taxon>
        <taxon>Lophotrochozoa</taxon>
        <taxon>Mollusca</taxon>
        <taxon>Bivalvia</taxon>
        <taxon>Autobranchia</taxon>
        <taxon>Pteriomorphia</taxon>
        <taxon>Mytilida</taxon>
        <taxon>Mytiloidea</taxon>
        <taxon>Mytilidae</taxon>
        <taxon>Mytilinae</taxon>
        <taxon>Mytilus</taxon>
    </lineage>
</organism>
<keyword evidence="1 5" id="KW-0245">EGF-like domain</keyword>
<evidence type="ECO:0000313" key="7">
    <source>
        <dbReference type="EMBL" id="CAG2187921.1"/>
    </source>
</evidence>
<evidence type="ECO:0000256" key="5">
    <source>
        <dbReference type="PROSITE-ProRule" id="PRU00076"/>
    </source>
</evidence>
<evidence type="ECO:0000256" key="2">
    <source>
        <dbReference type="ARBA" id="ARBA00022729"/>
    </source>
</evidence>
<dbReference type="Gene3D" id="2.10.25.10">
    <property type="entry name" value="Laminin"/>
    <property type="match status" value="1"/>
</dbReference>
<dbReference type="InterPro" id="IPR052235">
    <property type="entry name" value="Nephronectin_domain"/>
</dbReference>